<comment type="subcellular location">
    <subcellularLocation>
        <location evidence="6">Cytoplasm</location>
    </subcellularLocation>
</comment>
<dbReference type="Pfam" id="PF00588">
    <property type="entry name" value="SpoU_methylase"/>
    <property type="match status" value="1"/>
</dbReference>
<dbReference type="PANTHER" id="PTHR42971:SF1">
    <property type="entry name" value="TRNA (CYTIDINE(34)-2'-O)-METHYLTRANSFERASE"/>
    <property type="match status" value="1"/>
</dbReference>
<evidence type="ECO:0000256" key="4">
    <source>
        <dbReference type="ARBA" id="ARBA00022691"/>
    </source>
</evidence>
<dbReference type="CDD" id="cd18094">
    <property type="entry name" value="SpoU-like_TrmL"/>
    <property type="match status" value="1"/>
</dbReference>
<keyword evidence="2 6" id="KW-0489">Methyltransferase</keyword>
<evidence type="ECO:0000256" key="7">
    <source>
        <dbReference type="PIRSR" id="PIRSR029256-1"/>
    </source>
</evidence>
<comment type="catalytic activity">
    <reaction evidence="6">
        <text>5-carboxymethylaminomethyluridine(34) in tRNA(Leu) + S-adenosyl-L-methionine = 5-carboxymethylaminomethyl-2'-O-methyluridine(34) in tRNA(Leu) + S-adenosyl-L-homocysteine + H(+)</text>
        <dbReference type="Rhea" id="RHEA:43088"/>
        <dbReference type="Rhea" id="RHEA-COMP:10333"/>
        <dbReference type="Rhea" id="RHEA-COMP:10334"/>
        <dbReference type="ChEBI" id="CHEBI:15378"/>
        <dbReference type="ChEBI" id="CHEBI:57856"/>
        <dbReference type="ChEBI" id="CHEBI:59789"/>
        <dbReference type="ChEBI" id="CHEBI:74508"/>
        <dbReference type="ChEBI" id="CHEBI:74511"/>
        <dbReference type="EC" id="2.1.1.207"/>
    </reaction>
</comment>
<organism evidence="9 10">
    <name type="scientific">OM182 bacterium</name>
    <dbReference type="NCBI Taxonomy" id="2510334"/>
    <lineage>
        <taxon>Bacteria</taxon>
        <taxon>Pseudomonadati</taxon>
        <taxon>Pseudomonadota</taxon>
        <taxon>Gammaproteobacteria</taxon>
        <taxon>OMG group</taxon>
        <taxon>OM182 clade</taxon>
    </lineage>
</organism>
<protein>
    <recommendedName>
        <fullName evidence="6">tRNA (cytidine(34)-2'-O)-methyltransferase</fullName>
        <ecNumber evidence="6">2.1.1.207</ecNumber>
    </recommendedName>
    <alternativeName>
        <fullName evidence="6">tRNA (cytidine/uridine-2'-O-)-methyltransferase TrmL</fullName>
    </alternativeName>
</protein>
<name>A0A520S2D0_9GAMM</name>
<dbReference type="InterPro" id="IPR029026">
    <property type="entry name" value="tRNA_m1G_MTases_N"/>
</dbReference>
<gene>
    <name evidence="6 9" type="primary">trmL</name>
    <name evidence="9" type="ORF">EVA68_03985</name>
</gene>
<dbReference type="EC" id="2.1.1.207" evidence="6"/>
<evidence type="ECO:0000256" key="2">
    <source>
        <dbReference type="ARBA" id="ARBA00022603"/>
    </source>
</evidence>
<evidence type="ECO:0000256" key="3">
    <source>
        <dbReference type="ARBA" id="ARBA00022679"/>
    </source>
</evidence>
<comment type="function">
    <text evidence="6">Methylates the ribose at the nucleotide 34 wobble position in the two leucyl isoacceptors tRNA(Leu)(CmAA) and tRNA(Leu)(cmnm5UmAA). Catalyzes the methyl transfer from S-adenosyl-L-methionine to the 2'-OH of the wobble nucleotide.</text>
</comment>
<feature type="binding site" evidence="6 7">
    <location>
        <position position="122"/>
    </location>
    <ligand>
        <name>S-adenosyl-L-methionine</name>
        <dbReference type="ChEBI" id="CHEBI:59789"/>
    </ligand>
</feature>
<keyword evidence="5 6" id="KW-0819">tRNA processing</keyword>
<accession>A0A520S2D0</accession>
<dbReference type="Gene3D" id="3.40.1280.10">
    <property type="match status" value="1"/>
</dbReference>
<dbReference type="InterPro" id="IPR001537">
    <property type="entry name" value="SpoU_MeTrfase"/>
</dbReference>
<dbReference type="FunFam" id="3.40.1280.10:FF:000002">
    <property type="entry name" value="Peptidylprolyl isomerase"/>
    <property type="match status" value="1"/>
</dbReference>
<comment type="catalytic activity">
    <reaction evidence="6">
        <text>cytidine(34) in tRNA + S-adenosyl-L-methionine = 2'-O-methylcytidine(34) in tRNA + S-adenosyl-L-homocysteine + H(+)</text>
        <dbReference type="Rhea" id="RHEA:43084"/>
        <dbReference type="Rhea" id="RHEA-COMP:10331"/>
        <dbReference type="Rhea" id="RHEA-COMP:10332"/>
        <dbReference type="ChEBI" id="CHEBI:15378"/>
        <dbReference type="ChEBI" id="CHEBI:57856"/>
        <dbReference type="ChEBI" id="CHEBI:59789"/>
        <dbReference type="ChEBI" id="CHEBI:74495"/>
        <dbReference type="ChEBI" id="CHEBI:82748"/>
        <dbReference type="EC" id="2.1.1.207"/>
    </reaction>
</comment>
<evidence type="ECO:0000256" key="1">
    <source>
        <dbReference type="ARBA" id="ARBA00022490"/>
    </source>
</evidence>
<evidence type="ECO:0000256" key="6">
    <source>
        <dbReference type="HAMAP-Rule" id="MF_01885"/>
    </source>
</evidence>
<comment type="subunit">
    <text evidence="6">Homodimer.</text>
</comment>
<feature type="domain" description="tRNA/rRNA methyltransferase SpoU type" evidence="8">
    <location>
        <begin position="2"/>
        <end position="142"/>
    </location>
</feature>
<dbReference type="InterPro" id="IPR016914">
    <property type="entry name" value="TrmL"/>
</dbReference>
<dbReference type="PANTHER" id="PTHR42971">
    <property type="entry name" value="TRNA (CYTIDINE(34)-2'-O)-METHYLTRANSFERASE"/>
    <property type="match status" value="1"/>
</dbReference>
<dbReference type="GO" id="GO:0002130">
    <property type="term" value="P:wobble position ribose methylation"/>
    <property type="evidence" value="ECO:0007669"/>
    <property type="project" value="TreeGrafter"/>
</dbReference>
<dbReference type="HAMAP" id="MF_01885">
    <property type="entry name" value="tRNA_methyltr_TrmL"/>
    <property type="match status" value="1"/>
</dbReference>
<evidence type="ECO:0000259" key="8">
    <source>
        <dbReference type="Pfam" id="PF00588"/>
    </source>
</evidence>
<reference evidence="9 10" key="1">
    <citation type="submission" date="2019-02" db="EMBL/GenBank/DDBJ databases">
        <title>Prokaryotic population dynamics and viral predation in marine succession experiment using metagenomics: the confinement effect.</title>
        <authorList>
            <person name="Haro-Moreno J.M."/>
            <person name="Rodriguez-Valera F."/>
            <person name="Lopez-Perez M."/>
        </authorList>
    </citation>
    <scope>NUCLEOTIDE SEQUENCE [LARGE SCALE GENOMIC DNA]</scope>
    <source>
        <strain evidence="9">MED-G157</strain>
    </source>
</reference>
<evidence type="ECO:0000313" key="9">
    <source>
        <dbReference type="EMBL" id="RZO76581.1"/>
    </source>
</evidence>
<evidence type="ECO:0000256" key="5">
    <source>
        <dbReference type="ARBA" id="ARBA00022694"/>
    </source>
</evidence>
<dbReference type="Proteomes" id="UP000316199">
    <property type="component" value="Unassembled WGS sequence"/>
</dbReference>
<dbReference type="InterPro" id="IPR029028">
    <property type="entry name" value="Alpha/beta_knot_MTases"/>
</dbReference>
<feature type="binding site" evidence="6 7">
    <location>
        <position position="130"/>
    </location>
    <ligand>
        <name>S-adenosyl-L-methionine</name>
        <dbReference type="ChEBI" id="CHEBI:59789"/>
    </ligand>
</feature>
<proteinExistence type="inferred from homology"/>
<keyword evidence="3 6" id="KW-0808">Transferase</keyword>
<comment type="caution">
    <text evidence="9">The sequence shown here is derived from an EMBL/GenBank/DDBJ whole genome shotgun (WGS) entry which is preliminary data.</text>
</comment>
<keyword evidence="4 6" id="KW-0949">S-adenosyl-L-methionine</keyword>
<dbReference type="GO" id="GO:0005737">
    <property type="term" value="C:cytoplasm"/>
    <property type="evidence" value="ECO:0007669"/>
    <property type="project" value="UniProtKB-SubCell"/>
</dbReference>
<comment type="similarity">
    <text evidence="6">Belongs to the class IV-like SAM-binding methyltransferase superfamily. RNA methyltransferase TrmH family. TrmL subfamily.</text>
</comment>
<sequence>MINIALYEPEIPPNTGNIIRLCANTGSILHLIKPLGFNLDDKQLRRAGLDYREYAEVKTYDSYKQMLDIINPETTYLFTTKGSLPHSEVKYKPKDLLVFGPETRGLPNKILTTVDENHRIRIPMLHQSRSLNLSNAAAIAVYEAWRQFGYQSAIIEPYLRGEPFLQDPADK</sequence>
<dbReference type="AlphaFoldDB" id="A0A520S2D0"/>
<dbReference type="NCBIfam" id="TIGR00185">
    <property type="entry name" value="tRNA_yibK_trmL"/>
    <property type="match status" value="1"/>
</dbReference>
<dbReference type="SUPFAM" id="SSF75217">
    <property type="entry name" value="alpha/beta knot"/>
    <property type="match status" value="1"/>
</dbReference>
<dbReference type="PIRSF" id="PIRSF029256">
    <property type="entry name" value="SpoU_TrmH_prd"/>
    <property type="match status" value="1"/>
</dbReference>
<feature type="binding site" evidence="6 7">
    <location>
        <position position="100"/>
    </location>
    <ligand>
        <name>S-adenosyl-L-methionine</name>
        <dbReference type="ChEBI" id="CHEBI:59789"/>
    </ligand>
</feature>
<dbReference type="EMBL" id="SHAG01000010">
    <property type="protein sequence ID" value="RZO76581.1"/>
    <property type="molecule type" value="Genomic_DNA"/>
</dbReference>
<dbReference type="GO" id="GO:0042802">
    <property type="term" value="F:identical protein binding"/>
    <property type="evidence" value="ECO:0007669"/>
    <property type="project" value="UniProtKB-ARBA"/>
</dbReference>
<comment type="caution">
    <text evidence="6">Lacks conserved residue(s) required for the propagation of feature annotation.</text>
</comment>
<evidence type="ECO:0000313" key="10">
    <source>
        <dbReference type="Proteomes" id="UP000316199"/>
    </source>
</evidence>
<dbReference type="GO" id="GO:0141098">
    <property type="term" value="F:tRNA (cytidine(34)-2'-O)-methyltransferase activity"/>
    <property type="evidence" value="ECO:0007669"/>
    <property type="project" value="RHEA"/>
</dbReference>
<dbReference type="GO" id="GO:0141102">
    <property type="term" value="F:tRNA (5-carboxymethylaminomethyluridine(34)-2'-O)-methyltransferase activity"/>
    <property type="evidence" value="ECO:0007669"/>
    <property type="project" value="RHEA"/>
</dbReference>
<dbReference type="GO" id="GO:0003723">
    <property type="term" value="F:RNA binding"/>
    <property type="evidence" value="ECO:0007669"/>
    <property type="project" value="InterPro"/>
</dbReference>
<keyword evidence="1 6" id="KW-0963">Cytoplasm</keyword>